<reference evidence="1" key="1">
    <citation type="submission" date="2020-05" db="EMBL/GenBank/DDBJ databases">
        <authorList>
            <person name="Chiriac C."/>
            <person name="Salcher M."/>
            <person name="Ghai R."/>
            <person name="Kavagutti S V."/>
        </authorList>
    </citation>
    <scope>NUCLEOTIDE SEQUENCE</scope>
</reference>
<organism evidence="1">
    <name type="scientific">uncultured Caudovirales phage</name>
    <dbReference type="NCBI Taxonomy" id="2100421"/>
    <lineage>
        <taxon>Viruses</taxon>
        <taxon>Duplodnaviria</taxon>
        <taxon>Heunggongvirae</taxon>
        <taxon>Uroviricota</taxon>
        <taxon>Caudoviricetes</taxon>
        <taxon>Peduoviridae</taxon>
        <taxon>Maltschvirus</taxon>
        <taxon>Maltschvirus maltsch</taxon>
    </lineage>
</organism>
<sequence>MSNIGAPMGAWAIIKWFDSGVEDERYFSFGSYDNEISEDFDSLGQRDDRIFFYCEDGEEQLKGLMGNNGEDFMVVSYQLEGAE</sequence>
<proteinExistence type="predicted"/>
<accession>A0A6J5QW28</accession>
<protein>
    <submittedName>
        <fullName evidence="1">Uncharacterized protein</fullName>
    </submittedName>
</protein>
<evidence type="ECO:0000313" key="1">
    <source>
        <dbReference type="EMBL" id="CAB4185168.1"/>
    </source>
</evidence>
<name>A0A6J5QW28_9CAUD</name>
<dbReference type="EMBL" id="LR797078">
    <property type="protein sequence ID" value="CAB4185168.1"/>
    <property type="molecule type" value="Genomic_DNA"/>
</dbReference>
<gene>
    <name evidence="1" type="ORF">UFOVP1130_8</name>
</gene>